<gene>
    <name evidence="2" type="ORF">GCM10008908_39450</name>
</gene>
<feature type="coiled-coil region" evidence="1">
    <location>
        <begin position="84"/>
        <end position="139"/>
    </location>
</feature>
<proteinExistence type="predicted"/>
<comment type="caution">
    <text evidence="2">The sequence shown here is derived from an EMBL/GenBank/DDBJ whole genome shotgun (WGS) entry which is preliminary data.</text>
</comment>
<reference evidence="3" key="1">
    <citation type="journal article" date="2019" name="Int. J. Syst. Evol. Microbiol.">
        <title>The Global Catalogue of Microorganisms (GCM) 10K type strain sequencing project: providing services to taxonomists for standard genome sequencing and annotation.</title>
        <authorList>
            <consortium name="The Broad Institute Genomics Platform"/>
            <consortium name="The Broad Institute Genome Sequencing Center for Infectious Disease"/>
            <person name="Wu L."/>
            <person name="Ma J."/>
        </authorList>
    </citation>
    <scope>NUCLEOTIDE SEQUENCE [LARGE SCALE GENOMIC DNA]</scope>
    <source>
        <strain evidence="3">JCM 1417</strain>
    </source>
</reference>
<organism evidence="2 3">
    <name type="scientific">Clostridium subterminale</name>
    <dbReference type="NCBI Taxonomy" id="1550"/>
    <lineage>
        <taxon>Bacteria</taxon>
        <taxon>Bacillati</taxon>
        <taxon>Bacillota</taxon>
        <taxon>Clostridia</taxon>
        <taxon>Eubacteriales</taxon>
        <taxon>Clostridiaceae</taxon>
        <taxon>Clostridium</taxon>
    </lineage>
</organism>
<keyword evidence="3" id="KW-1185">Reference proteome</keyword>
<keyword evidence="1" id="KW-0175">Coiled coil</keyword>
<evidence type="ECO:0000313" key="2">
    <source>
        <dbReference type="EMBL" id="GAA0780049.1"/>
    </source>
</evidence>
<sequence>MNNESKEWFKVIEIADLLGLSKVSIYNKIKTLDNDVLQPLQRKEKGITYYNYKIIDMIGDNPIDKAKDEVVADIVSDKYIDIYISELKEEIKFLKEQIRSKDDLILKQVKLVENEQILKREEQKAIQMLEESKAKEVDEKLTVWREQHYSSEIKEIKESPLQRLKRFFKSK</sequence>
<evidence type="ECO:0000313" key="3">
    <source>
        <dbReference type="Proteomes" id="UP001501047"/>
    </source>
</evidence>
<dbReference type="EMBL" id="BAAACI010000025">
    <property type="protein sequence ID" value="GAA0780049.1"/>
    <property type="molecule type" value="Genomic_DNA"/>
</dbReference>
<dbReference type="RefSeq" id="WP_343828289.1">
    <property type="nucleotide sequence ID" value="NZ_BAAACI010000025.1"/>
</dbReference>
<evidence type="ECO:0000256" key="1">
    <source>
        <dbReference type="SAM" id="Coils"/>
    </source>
</evidence>
<name>A0ABP3WC94_CLOSU</name>
<dbReference type="Proteomes" id="UP001501047">
    <property type="component" value="Unassembled WGS sequence"/>
</dbReference>
<accession>A0ABP3WC94</accession>
<protein>
    <submittedName>
        <fullName evidence="2">Uncharacterized protein</fullName>
    </submittedName>
</protein>